<evidence type="ECO:0000313" key="2">
    <source>
        <dbReference type="EMBL" id="OAT05810.1"/>
    </source>
</evidence>
<evidence type="ECO:0000313" key="3">
    <source>
        <dbReference type="Proteomes" id="UP000002038"/>
    </source>
</evidence>
<keyword evidence="3" id="KW-1185">Reference proteome</keyword>
<dbReference type="Proteomes" id="UP000002038">
    <property type="component" value="Unassembled WGS sequence"/>
</dbReference>
<gene>
    <name evidence="2" type="ORF">BDBG_02140</name>
</gene>
<feature type="region of interest" description="Disordered" evidence="1">
    <location>
        <begin position="1"/>
        <end position="26"/>
    </location>
</feature>
<reference evidence="3" key="1">
    <citation type="journal article" date="2015" name="PLoS Genet.">
        <title>The dynamic genome and transcriptome of the human fungal pathogen Blastomyces and close relative Emmonsia.</title>
        <authorList>
            <person name="Munoz J.F."/>
            <person name="Gauthier G.M."/>
            <person name="Desjardins C.A."/>
            <person name="Gallo J.E."/>
            <person name="Holder J."/>
            <person name="Sullivan T.D."/>
            <person name="Marty A.J."/>
            <person name="Carmen J.C."/>
            <person name="Chen Z."/>
            <person name="Ding L."/>
            <person name="Gujja S."/>
            <person name="Magrini V."/>
            <person name="Misas E."/>
            <person name="Mitreva M."/>
            <person name="Priest M."/>
            <person name="Saif S."/>
            <person name="Whiston E.A."/>
            <person name="Young S."/>
            <person name="Zeng Q."/>
            <person name="Goldman W.E."/>
            <person name="Mardis E.R."/>
            <person name="Taylor J.W."/>
            <person name="McEwen J.G."/>
            <person name="Clay O.K."/>
            <person name="Klein B.S."/>
            <person name="Cuomo C.A."/>
        </authorList>
    </citation>
    <scope>NUCLEOTIDE SEQUENCE [LARGE SCALE GENOMIC DNA]</scope>
    <source>
        <strain evidence="3">SLH14081</strain>
    </source>
</reference>
<dbReference type="AlphaFoldDB" id="A0A179UD96"/>
<dbReference type="RefSeq" id="XP_031576897.1">
    <property type="nucleotide sequence ID" value="XM_031720667.1"/>
</dbReference>
<organism evidence="2 3">
    <name type="scientific">Blastomyces gilchristii (strain SLH14081)</name>
    <name type="common">Blastomyces dermatitidis</name>
    <dbReference type="NCBI Taxonomy" id="559298"/>
    <lineage>
        <taxon>Eukaryota</taxon>
        <taxon>Fungi</taxon>
        <taxon>Dikarya</taxon>
        <taxon>Ascomycota</taxon>
        <taxon>Pezizomycotina</taxon>
        <taxon>Eurotiomycetes</taxon>
        <taxon>Eurotiomycetidae</taxon>
        <taxon>Onygenales</taxon>
        <taxon>Ajellomycetaceae</taxon>
        <taxon>Blastomyces</taxon>
    </lineage>
</organism>
<evidence type="ECO:0000256" key="1">
    <source>
        <dbReference type="SAM" id="MobiDB-lite"/>
    </source>
</evidence>
<dbReference type="EMBL" id="GG657450">
    <property type="protein sequence ID" value="OAT05810.1"/>
    <property type="molecule type" value="Genomic_DNA"/>
</dbReference>
<dbReference type="VEuPathDB" id="FungiDB:BDBG_02140"/>
<protein>
    <submittedName>
        <fullName evidence="2">Uncharacterized protein</fullName>
    </submittedName>
</protein>
<proteinExistence type="predicted"/>
<dbReference type="KEGG" id="bgh:BDBG_02140"/>
<dbReference type="GeneID" id="8506775"/>
<name>A0A179UD96_BLAGS</name>
<sequence length="100" mass="10997">MPAPPHPPTTTSGGRRSHRRDPSLASPLQMSLSAWQLDQQGLCQKPTLFSHQFPPSKQNLHHQLNCGETKSVYRSGWMVLVDPTCKQAQINSAKPPSLGS</sequence>
<accession>A0A179UD96</accession>